<evidence type="ECO:0000256" key="1">
    <source>
        <dbReference type="ARBA" id="ARBA00005594"/>
    </source>
</evidence>
<reference evidence="12" key="3">
    <citation type="submission" date="2023-05" db="EMBL/GenBank/DDBJ databases">
        <authorList>
            <person name="Smith C.H."/>
        </authorList>
    </citation>
    <scope>NUCLEOTIDE SEQUENCE</scope>
    <source>
        <strain evidence="12">CHS0354</strain>
        <tissue evidence="12">Mantle</tissue>
    </source>
</reference>
<evidence type="ECO:0000256" key="4">
    <source>
        <dbReference type="ARBA" id="ARBA00022741"/>
    </source>
</evidence>
<organism evidence="12 13">
    <name type="scientific">Potamilus streckersoni</name>
    <dbReference type="NCBI Taxonomy" id="2493646"/>
    <lineage>
        <taxon>Eukaryota</taxon>
        <taxon>Metazoa</taxon>
        <taxon>Spiralia</taxon>
        <taxon>Lophotrochozoa</taxon>
        <taxon>Mollusca</taxon>
        <taxon>Bivalvia</taxon>
        <taxon>Autobranchia</taxon>
        <taxon>Heteroconchia</taxon>
        <taxon>Palaeoheterodonta</taxon>
        <taxon>Unionida</taxon>
        <taxon>Unionoidea</taxon>
        <taxon>Unionidae</taxon>
        <taxon>Ambleminae</taxon>
        <taxon>Lampsilini</taxon>
        <taxon>Potamilus</taxon>
    </lineage>
</organism>
<dbReference type="InterPro" id="IPR002301">
    <property type="entry name" value="Ile-tRNA-ligase"/>
</dbReference>
<dbReference type="SUPFAM" id="SSF50677">
    <property type="entry name" value="ValRS/IleRS/LeuRS editing domain"/>
    <property type="match status" value="1"/>
</dbReference>
<keyword evidence="7 9" id="KW-0030">Aminoacyl-tRNA synthetase</keyword>
<protein>
    <recommendedName>
        <fullName evidence="2">isoleucine--tRNA ligase</fullName>
        <ecNumber evidence="2">6.1.1.5</ecNumber>
    </recommendedName>
    <alternativeName>
        <fullName evidence="8">Isoleucyl-tRNA synthetase</fullName>
    </alternativeName>
</protein>
<dbReference type="InterPro" id="IPR033708">
    <property type="entry name" value="Anticodon_Ile_BEm"/>
</dbReference>
<dbReference type="InterPro" id="IPR009008">
    <property type="entry name" value="Val/Leu/Ile-tRNA-synth_edit"/>
</dbReference>
<dbReference type="GO" id="GO:0002161">
    <property type="term" value="F:aminoacyl-tRNA deacylase activity"/>
    <property type="evidence" value="ECO:0007669"/>
    <property type="project" value="InterPro"/>
</dbReference>
<comment type="similarity">
    <text evidence="1 9">Belongs to the class-I aminoacyl-tRNA synthetase family.</text>
</comment>
<dbReference type="GO" id="GO:0004822">
    <property type="term" value="F:isoleucine-tRNA ligase activity"/>
    <property type="evidence" value="ECO:0007669"/>
    <property type="project" value="UniProtKB-EC"/>
</dbReference>
<dbReference type="CDD" id="cd07960">
    <property type="entry name" value="Anticodon_Ia_Ile_BEm"/>
    <property type="match status" value="1"/>
</dbReference>
<evidence type="ECO:0000256" key="3">
    <source>
        <dbReference type="ARBA" id="ARBA00022598"/>
    </source>
</evidence>
<keyword evidence="13" id="KW-1185">Reference proteome</keyword>
<dbReference type="Gene3D" id="3.90.740.10">
    <property type="entry name" value="Valyl/Leucyl/Isoleucyl-tRNA synthetase, editing domain"/>
    <property type="match status" value="1"/>
</dbReference>
<dbReference type="EC" id="6.1.1.5" evidence="2"/>
<dbReference type="GO" id="GO:0006428">
    <property type="term" value="P:isoleucyl-tRNA aminoacylation"/>
    <property type="evidence" value="ECO:0007669"/>
    <property type="project" value="InterPro"/>
</dbReference>
<dbReference type="InterPro" id="IPR013155">
    <property type="entry name" value="M/V/L/I-tRNA-synth_anticd-bd"/>
</dbReference>
<dbReference type="GO" id="GO:0005524">
    <property type="term" value="F:ATP binding"/>
    <property type="evidence" value="ECO:0007669"/>
    <property type="project" value="UniProtKB-KW"/>
</dbReference>
<dbReference type="NCBIfam" id="TIGR00392">
    <property type="entry name" value="ileS"/>
    <property type="match status" value="1"/>
</dbReference>
<dbReference type="PANTHER" id="PTHR42765:SF1">
    <property type="entry name" value="ISOLEUCINE--TRNA LIGASE, MITOCHONDRIAL"/>
    <property type="match status" value="1"/>
</dbReference>
<dbReference type="PANTHER" id="PTHR42765">
    <property type="entry name" value="SOLEUCYL-TRNA SYNTHETASE"/>
    <property type="match status" value="1"/>
</dbReference>
<dbReference type="Pfam" id="PF08264">
    <property type="entry name" value="Anticodon_1"/>
    <property type="match status" value="1"/>
</dbReference>
<dbReference type="InterPro" id="IPR023585">
    <property type="entry name" value="Ile-tRNA-ligase_type1"/>
</dbReference>
<evidence type="ECO:0000256" key="8">
    <source>
        <dbReference type="ARBA" id="ARBA00032665"/>
    </source>
</evidence>
<evidence type="ECO:0000313" key="12">
    <source>
        <dbReference type="EMBL" id="KAK3603070.1"/>
    </source>
</evidence>
<dbReference type="Gene3D" id="1.10.10.830">
    <property type="entry name" value="Ile-tRNA synthetase CP2 domain-like"/>
    <property type="match status" value="1"/>
</dbReference>
<dbReference type="FunFam" id="3.40.50.620:FF:000152">
    <property type="entry name" value="Isoleucine--tRNA ligase"/>
    <property type="match status" value="1"/>
</dbReference>
<dbReference type="InterPro" id="IPR014729">
    <property type="entry name" value="Rossmann-like_a/b/a_fold"/>
</dbReference>
<dbReference type="GO" id="GO:0032543">
    <property type="term" value="P:mitochondrial translation"/>
    <property type="evidence" value="ECO:0007669"/>
    <property type="project" value="TreeGrafter"/>
</dbReference>
<reference evidence="12" key="2">
    <citation type="journal article" date="2021" name="Genome Biol. Evol.">
        <title>Developing a high-quality reference genome for a parasitic bivalve with doubly uniparental inheritance (Bivalvia: Unionida).</title>
        <authorList>
            <person name="Smith C.H."/>
        </authorList>
    </citation>
    <scope>NUCLEOTIDE SEQUENCE</scope>
    <source>
        <strain evidence="12">CHS0354</strain>
        <tissue evidence="12">Mantle</tissue>
    </source>
</reference>
<accession>A0AAE0T4D0</accession>
<dbReference type="AlphaFoldDB" id="A0AAE0T4D0"/>
<dbReference type="PRINTS" id="PR00984">
    <property type="entry name" value="TRNASYNTHILE"/>
</dbReference>
<evidence type="ECO:0000256" key="2">
    <source>
        <dbReference type="ARBA" id="ARBA00013165"/>
    </source>
</evidence>
<dbReference type="Pfam" id="PF00133">
    <property type="entry name" value="tRNA-synt_1"/>
    <property type="match status" value="1"/>
</dbReference>
<evidence type="ECO:0000313" key="13">
    <source>
        <dbReference type="Proteomes" id="UP001195483"/>
    </source>
</evidence>
<dbReference type="SUPFAM" id="SSF47323">
    <property type="entry name" value="Anticodon-binding domain of a subclass of class I aminoacyl-tRNA synthetases"/>
    <property type="match status" value="1"/>
</dbReference>
<sequence>MRFVTFKPICPIQSSSHLKRYNNNGQRKFSKRYSDTLNLPKSKFQASILDGKSVVARELTVQKECSFDKLYRWQQKENSNGEFTLHDGPPYANGKPHVGHAVNKILKDITNRYKVLRGHKVHYVPGWDCHGLPIELKALGEEGPNYKNLSPLEIRKKAREYAEKSIKIQRDAFKRWGVMADWENAYKTMDAKYEAHQLTVFYNMYDKGLVYRDLMPVYWSPSSRTALAEAELEYNDNHISKSVYVSLPVTKPSPTLSQHLEAGKRIFALVWTTTPWTLPANQAVCYNKNIKYSLLEDNDKRDIYLCEASFVPKFQVISHREFKVLSTFEGTALESTKYENPLTKETLPFLQGDHVVAEKGTGLVHTAPAHGHDDFSIALKHNISIMNLLDEAGSYTEAAGAELQGKTVGDNAEDTVISLLGDHVMHIEDITHSYPYDWRTRRPVIIRASKQWFVNTQQLRQSALDCLKDVQIFPKASEQGMLSQLQQRNYWCISRQRVWGVPIPVFFHNQTGQILLNSLIFEHIHNLFLRHGSDCWWTLTHDELLPNSLLSPSGLGRSEDYTKGSDILDIWFDSGTSWASVLKDQGYQADLYLEGIDQFGGWFQSSLLTSVAINNKAPYRNLMVHGFTLDEEGRKMSKSLGNVVDPDVVINGGKDLELSPPYGADVLRWWVGAASLHSKILIGPVTLNNIKESLFKVRKLIKFILGNLCDFSPSSNLLDYNTLWPQDQYMLHLLYKFGEQISRSYDQNEYGRVLQMIEKFMNSEVSSFYCHIIKDRCYCGDSKGSPRRASQTVLFSILKVLTRALAPILPHLAEEIFQHYPNRAKDYHKDIFSVFQTGWYDLDPQWENPNILTVIQPVLEMRHKLNTVIVGEEPVAFDVTIFATHQLYANLQQLQPEVKSFTSPLTEMIGTSCVSLTDQSPQVMPDDFQVVDGLVSTQGKDGQESSEKFVLVISEAMNHLCERCRRYSSESAINPCQRCLTAMAAGYS</sequence>
<dbReference type="Gene3D" id="3.40.50.620">
    <property type="entry name" value="HUPs"/>
    <property type="match status" value="2"/>
</dbReference>
<keyword evidence="5 9" id="KW-0067">ATP-binding</keyword>
<keyword evidence="4 9" id="KW-0547">Nucleotide-binding</keyword>
<keyword evidence="6 9" id="KW-0648">Protein biosynthesis</keyword>
<feature type="domain" description="Aminoacyl-tRNA synthetase class Ia" evidence="10">
    <location>
        <begin position="71"/>
        <end position="678"/>
    </location>
</feature>
<dbReference type="EMBL" id="JAEAOA010000982">
    <property type="protein sequence ID" value="KAK3603070.1"/>
    <property type="molecule type" value="Genomic_DNA"/>
</dbReference>
<dbReference type="InterPro" id="IPR009080">
    <property type="entry name" value="tRNAsynth_Ia_anticodon-bd"/>
</dbReference>
<dbReference type="InterPro" id="IPR002300">
    <property type="entry name" value="aa-tRNA-synth_Ia"/>
</dbReference>
<reference evidence="12" key="1">
    <citation type="journal article" date="2021" name="Genome Biol. Evol.">
        <title>A High-Quality Reference Genome for a Parasitic Bivalve with Doubly Uniparental Inheritance (Bivalvia: Unionida).</title>
        <authorList>
            <person name="Smith C.H."/>
        </authorList>
    </citation>
    <scope>NUCLEOTIDE SEQUENCE</scope>
    <source>
        <strain evidence="12">CHS0354</strain>
    </source>
</reference>
<dbReference type="Gene3D" id="1.10.730.20">
    <property type="match status" value="1"/>
</dbReference>
<evidence type="ECO:0000259" key="10">
    <source>
        <dbReference type="Pfam" id="PF00133"/>
    </source>
</evidence>
<dbReference type="Proteomes" id="UP001195483">
    <property type="component" value="Unassembled WGS sequence"/>
</dbReference>
<evidence type="ECO:0000256" key="5">
    <source>
        <dbReference type="ARBA" id="ARBA00022840"/>
    </source>
</evidence>
<evidence type="ECO:0000256" key="6">
    <source>
        <dbReference type="ARBA" id="ARBA00022917"/>
    </source>
</evidence>
<dbReference type="GO" id="GO:0000049">
    <property type="term" value="F:tRNA binding"/>
    <property type="evidence" value="ECO:0007669"/>
    <property type="project" value="InterPro"/>
</dbReference>
<gene>
    <name evidence="12" type="ORF">CHS0354_015765</name>
</gene>
<keyword evidence="3 9" id="KW-0436">Ligase</keyword>
<evidence type="ECO:0000256" key="7">
    <source>
        <dbReference type="ARBA" id="ARBA00023146"/>
    </source>
</evidence>
<dbReference type="InterPro" id="IPR050081">
    <property type="entry name" value="Ile-tRNA_ligase"/>
</dbReference>
<dbReference type="SUPFAM" id="SSF52374">
    <property type="entry name" value="Nucleotidylyl transferase"/>
    <property type="match status" value="1"/>
</dbReference>
<feature type="domain" description="Methionyl/Valyl/Leucyl/Isoleucyl-tRNA synthetase anticodon-binding" evidence="11">
    <location>
        <begin position="727"/>
        <end position="856"/>
    </location>
</feature>
<comment type="caution">
    <text evidence="12">The sequence shown here is derived from an EMBL/GenBank/DDBJ whole genome shotgun (WGS) entry which is preliminary data.</text>
</comment>
<proteinExistence type="inferred from homology"/>
<dbReference type="GO" id="GO:0005739">
    <property type="term" value="C:mitochondrion"/>
    <property type="evidence" value="ECO:0007669"/>
    <property type="project" value="TreeGrafter"/>
</dbReference>
<name>A0AAE0T4D0_9BIVA</name>
<dbReference type="HAMAP" id="MF_02002">
    <property type="entry name" value="Ile_tRNA_synth_type1"/>
    <property type="match status" value="1"/>
</dbReference>
<dbReference type="FunFam" id="3.90.740.10:FF:000009">
    <property type="entry name" value="Isoleucyl-tRNA synthetase 2, mitochondrial"/>
    <property type="match status" value="1"/>
</dbReference>
<evidence type="ECO:0000259" key="11">
    <source>
        <dbReference type="Pfam" id="PF08264"/>
    </source>
</evidence>
<evidence type="ECO:0000256" key="9">
    <source>
        <dbReference type="RuleBase" id="RU363035"/>
    </source>
</evidence>
<dbReference type="CDD" id="cd00818">
    <property type="entry name" value="IleRS_core"/>
    <property type="match status" value="1"/>
</dbReference>
<dbReference type="InterPro" id="IPR001412">
    <property type="entry name" value="aa-tRNA-synth_I_CS"/>
</dbReference>
<dbReference type="PROSITE" id="PS00178">
    <property type="entry name" value="AA_TRNA_LIGASE_I"/>
    <property type="match status" value="1"/>
</dbReference>